<dbReference type="PROSITE" id="PS00463">
    <property type="entry name" value="ZN2_CY6_FUNGAL_1"/>
    <property type="match status" value="1"/>
</dbReference>
<dbReference type="SUPFAM" id="SSF57701">
    <property type="entry name" value="Zn2/Cys6 DNA-binding domain"/>
    <property type="match status" value="1"/>
</dbReference>
<dbReference type="InterPro" id="IPR036864">
    <property type="entry name" value="Zn2-C6_fun-type_DNA-bd_sf"/>
</dbReference>
<evidence type="ECO:0000256" key="2">
    <source>
        <dbReference type="ARBA" id="ARBA00023242"/>
    </source>
</evidence>
<reference evidence="5 6" key="1">
    <citation type="journal article" date="2019" name="Front. Genet.">
        <title>Whole-Genome Sequencing of the Opportunistic Yeast Pathogen Candida inconspicua Uncovers Its Hybrid Origin.</title>
        <authorList>
            <person name="Mixao V."/>
            <person name="Hansen A.P."/>
            <person name="Saus E."/>
            <person name="Boekhout T."/>
            <person name="Lass-Florl C."/>
            <person name="Gabaldon T."/>
        </authorList>
    </citation>
    <scope>NUCLEOTIDE SEQUENCE [LARGE SCALE GENOMIC DNA]</scope>
    <source>
        <strain evidence="5 6">CBS 180</strain>
    </source>
</reference>
<dbReference type="GO" id="GO:0008270">
    <property type="term" value="F:zinc ion binding"/>
    <property type="evidence" value="ECO:0007669"/>
    <property type="project" value="InterPro"/>
</dbReference>
<dbReference type="GO" id="GO:0045944">
    <property type="term" value="P:positive regulation of transcription by RNA polymerase II"/>
    <property type="evidence" value="ECO:0007669"/>
    <property type="project" value="TreeGrafter"/>
</dbReference>
<comment type="caution">
    <text evidence="5">The sequence shown here is derived from an EMBL/GenBank/DDBJ whole genome shotgun (WGS) entry which is preliminary data.</text>
</comment>
<sequence length="683" mass="79459">MQLSKVSKSKSQNSRLEKRSRNGCQTCRNRKVKCDETPKVCLNCKRLNLKCSYNKVYQFGAECLKNGLAFGRSNQHKKQKLKSEFEETLNHINDQELDFETFKKSNVRSLSNIVQSAEIPWVKPATRKLYFINATKDDFTESNEFNGTRNLLLNFHSNFLSHPLATLIQNSFSNNSNTSLVKQTSFENLITNYFNENEMFDLFTTSNDPLFGGIPEPNMINYFDLNMGLNIDLNLFDPLSLLSNQEKQLFQYFVNTICPNCICYPHEDSSSNININININSNNTNKVINPYLYLIVPLALRSEVVMNAVIATSAHQLFLLGGEEYEKISQKYTDLSLNQLAELLKRQNTIGFDWDEVLATVLMMCFKEISSTCDYRSSWMIYLNCAKQFINKFTSQSKLSPLCNFFARYFIVHEIMGETAWLQRKQIDSNSFQGNFNISEINLDIVYDNSDTEQFMNHIFNPIFTTNSEEKDTTIDVVFGCCPYLISLIHKISNLGRTYEDLENEPAQLRREFEEYIVEERDSIKKELENLEQRVVLSEALDTNSEACILVIAEIKRLSTLIYLYARVDLEAIYYKYHNVKYFQSKEILPIKEKIMELYRKLPKCPMSLIWPLFIFGLVCADTEYERWFVLDKLMYLQSSRELGSVKTAKNVILAVWKERDLELSNFRWKSMLKGRTESLSLA</sequence>
<dbReference type="PANTHER" id="PTHR37534">
    <property type="entry name" value="TRANSCRIPTIONAL ACTIVATOR PROTEIN UGA3"/>
    <property type="match status" value="1"/>
</dbReference>
<dbReference type="PANTHER" id="PTHR37534:SF49">
    <property type="entry name" value="LYSINE BIOSYNTHESIS REGULATORY PROTEIN LYS14"/>
    <property type="match status" value="1"/>
</dbReference>
<dbReference type="PROSITE" id="PS50048">
    <property type="entry name" value="ZN2_CY6_FUNGAL_2"/>
    <property type="match status" value="1"/>
</dbReference>
<feature type="domain" description="Zn(2)-C6 fungal-type" evidence="4">
    <location>
        <begin position="23"/>
        <end position="53"/>
    </location>
</feature>
<keyword evidence="3" id="KW-0175">Coiled coil</keyword>
<dbReference type="CDD" id="cd00067">
    <property type="entry name" value="GAL4"/>
    <property type="match status" value="1"/>
</dbReference>
<comment type="subcellular location">
    <subcellularLocation>
        <location evidence="1">Nucleus</location>
    </subcellularLocation>
</comment>
<dbReference type="GO" id="GO:0005634">
    <property type="term" value="C:nucleus"/>
    <property type="evidence" value="ECO:0007669"/>
    <property type="project" value="UniProtKB-SubCell"/>
</dbReference>
<dbReference type="Pfam" id="PF00172">
    <property type="entry name" value="Zn_clus"/>
    <property type="match status" value="1"/>
</dbReference>
<evidence type="ECO:0000313" key="6">
    <source>
        <dbReference type="Proteomes" id="UP000307173"/>
    </source>
</evidence>
<dbReference type="InterPro" id="IPR021858">
    <property type="entry name" value="Fun_TF"/>
</dbReference>
<dbReference type="STRING" id="52247.A0A4T0WYX1"/>
<keyword evidence="2" id="KW-0539">Nucleus</keyword>
<gene>
    <name evidence="5" type="ORF">CANINC_003294</name>
</gene>
<evidence type="ECO:0000259" key="4">
    <source>
        <dbReference type="PROSITE" id="PS50048"/>
    </source>
</evidence>
<evidence type="ECO:0000313" key="5">
    <source>
        <dbReference type="EMBL" id="TID22519.1"/>
    </source>
</evidence>
<dbReference type="EMBL" id="SELW01000541">
    <property type="protein sequence ID" value="TID22519.1"/>
    <property type="molecule type" value="Genomic_DNA"/>
</dbReference>
<dbReference type="Proteomes" id="UP000307173">
    <property type="component" value="Unassembled WGS sequence"/>
</dbReference>
<keyword evidence="6" id="KW-1185">Reference proteome</keyword>
<feature type="coiled-coil region" evidence="3">
    <location>
        <begin position="485"/>
        <end position="541"/>
    </location>
</feature>
<evidence type="ECO:0000256" key="3">
    <source>
        <dbReference type="SAM" id="Coils"/>
    </source>
</evidence>
<dbReference type="AlphaFoldDB" id="A0A4T0WYX1"/>
<accession>A0A4T0WYX1</accession>
<dbReference type="Pfam" id="PF11951">
    <property type="entry name" value="Fungal_trans_2"/>
    <property type="match status" value="1"/>
</dbReference>
<dbReference type="InterPro" id="IPR001138">
    <property type="entry name" value="Zn2Cys6_DnaBD"/>
</dbReference>
<evidence type="ECO:0000256" key="1">
    <source>
        <dbReference type="ARBA" id="ARBA00004123"/>
    </source>
</evidence>
<dbReference type="SMART" id="SM00066">
    <property type="entry name" value="GAL4"/>
    <property type="match status" value="1"/>
</dbReference>
<dbReference type="OrthoDB" id="5069333at2759"/>
<protein>
    <recommendedName>
        <fullName evidence="4">Zn(2)-C6 fungal-type domain-containing protein</fullName>
    </recommendedName>
</protein>
<name>A0A4T0WYX1_9ASCO</name>
<dbReference type="GO" id="GO:0000981">
    <property type="term" value="F:DNA-binding transcription factor activity, RNA polymerase II-specific"/>
    <property type="evidence" value="ECO:0007669"/>
    <property type="project" value="InterPro"/>
</dbReference>
<dbReference type="GO" id="GO:0000976">
    <property type="term" value="F:transcription cis-regulatory region binding"/>
    <property type="evidence" value="ECO:0007669"/>
    <property type="project" value="TreeGrafter"/>
</dbReference>
<proteinExistence type="predicted"/>
<organism evidence="5 6">
    <name type="scientific">Pichia inconspicua</name>
    <dbReference type="NCBI Taxonomy" id="52247"/>
    <lineage>
        <taxon>Eukaryota</taxon>
        <taxon>Fungi</taxon>
        <taxon>Dikarya</taxon>
        <taxon>Ascomycota</taxon>
        <taxon>Saccharomycotina</taxon>
        <taxon>Pichiomycetes</taxon>
        <taxon>Pichiales</taxon>
        <taxon>Pichiaceae</taxon>
        <taxon>Pichia</taxon>
    </lineage>
</organism>
<dbReference type="Gene3D" id="4.10.240.10">
    <property type="entry name" value="Zn(2)-C6 fungal-type DNA-binding domain"/>
    <property type="match status" value="1"/>
</dbReference>